<feature type="compositionally biased region" description="Basic and acidic residues" evidence="1">
    <location>
        <begin position="58"/>
        <end position="73"/>
    </location>
</feature>
<protein>
    <submittedName>
        <fullName evidence="2">Uncharacterized protein</fullName>
    </submittedName>
</protein>
<evidence type="ECO:0000256" key="1">
    <source>
        <dbReference type="SAM" id="MobiDB-lite"/>
    </source>
</evidence>
<dbReference type="EMBL" id="JALLAZ020001446">
    <property type="protein sequence ID" value="KAL3774800.1"/>
    <property type="molecule type" value="Genomic_DNA"/>
</dbReference>
<gene>
    <name evidence="2" type="ORF">ACHAW5_004036</name>
</gene>
<feature type="compositionally biased region" description="Polar residues" evidence="1">
    <location>
        <begin position="262"/>
        <end position="276"/>
    </location>
</feature>
<feature type="region of interest" description="Disordered" evidence="1">
    <location>
        <begin position="49"/>
        <end position="73"/>
    </location>
</feature>
<feature type="region of interest" description="Disordered" evidence="1">
    <location>
        <begin position="1"/>
        <end position="23"/>
    </location>
</feature>
<proteinExistence type="predicted"/>
<feature type="region of interest" description="Disordered" evidence="1">
    <location>
        <begin position="230"/>
        <end position="249"/>
    </location>
</feature>
<reference evidence="2 3" key="1">
    <citation type="submission" date="2024-10" db="EMBL/GenBank/DDBJ databases">
        <title>Updated reference genomes for cyclostephanoid diatoms.</title>
        <authorList>
            <person name="Roberts W.R."/>
            <person name="Alverson A.J."/>
        </authorList>
    </citation>
    <scope>NUCLEOTIDE SEQUENCE [LARGE SCALE GENOMIC DNA]</scope>
    <source>
        <strain evidence="2 3">AJA276-08</strain>
    </source>
</reference>
<accession>A0ABD3NFZ5</accession>
<organism evidence="2 3">
    <name type="scientific">Stephanodiscus triporus</name>
    <dbReference type="NCBI Taxonomy" id="2934178"/>
    <lineage>
        <taxon>Eukaryota</taxon>
        <taxon>Sar</taxon>
        <taxon>Stramenopiles</taxon>
        <taxon>Ochrophyta</taxon>
        <taxon>Bacillariophyta</taxon>
        <taxon>Coscinodiscophyceae</taxon>
        <taxon>Thalassiosirophycidae</taxon>
        <taxon>Stephanodiscales</taxon>
        <taxon>Stephanodiscaceae</taxon>
        <taxon>Stephanodiscus</taxon>
    </lineage>
</organism>
<evidence type="ECO:0000313" key="3">
    <source>
        <dbReference type="Proteomes" id="UP001530315"/>
    </source>
</evidence>
<name>A0ABD3NFZ5_9STRA</name>
<evidence type="ECO:0000313" key="2">
    <source>
        <dbReference type="EMBL" id="KAL3774800.1"/>
    </source>
</evidence>
<keyword evidence="3" id="KW-1185">Reference proteome</keyword>
<sequence>MSSPMTDLGPPPVDKNEQTSGVDDDFLNFMNMVKLDASDEPAVMVVAAEEPSVVTKSPTEERGVRDNDDNEGKKKWVANKDALGIGLADDAAVDSEQLAKMNEMNGIVLHGGDLPGQRRRSSELKKELTSNPIANSINSLDSWGGKEGCITPLLEETLESEFSITEVSNVKEDAEYVNIHKLMNPSSFAHYSPQVDRDRRRLEKVRSKKDKDEFSLDGSGHTKASLLEEISRRSAYKGPRPTKDGGVLKGIIKSGTRAPVSRENSMSTDTSINSSPMPGIDEGGRPKTMRRCSFSFVDIREHERIAGDNPCVSSGVPLSIGWGYYQHEQIELDHYELNKGPPRDKVEMLVPPDIRRSMLRDEFGVSIAELNNAIRAANITKRRRRHTVAAEHLEAYEDIIQSAKRKFSRIVKKTSTAKEQEKLWSKAYLKTRGADK</sequence>
<dbReference type="AlphaFoldDB" id="A0ABD3NFZ5"/>
<feature type="region of interest" description="Disordered" evidence="1">
    <location>
        <begin position="254"/>
        <end position="287"/>
    </location>
</feature>
<comment type="caution">
    <text evidence="2">The sequence shown here is derived from an EMBL/GenBank/DDBJ whole genome shotgun (WGS) entry which is preliminary data.</text>
</comment>
<dbReference type="Proteomes" id="UP001530315">
    <property type="component" value="Unassembled WGS sequence"/>
</dbReference>